<keyword evidence="4" id="KW-0418">Kinase</keyword>
<dbReference type="SUPFAM" id="SSF47384">
    <property type="entry name" value="Homodimeric domain of signal transducing histidine kinase"/>
    <property type="match status" value="1"/>
</dbReference>
<gene>
    <name evidence="8" type="ORF">LCGC14_0842420</name>
</gene>
<keyword evidence="3" id="KW-0547">Nucleotide-binding</keyword>
<dbReference type="CDD" id="cd00082">
    <property type="entry name" value="HisKA"/>
    <property type="match status" value="1"/>
</dbReference>
<evidence type="ECO:0000259" key="7">
    <source>
        <dbReference type="PROSITE" id="PS50109"/>
    </source>
</evidence>
<sequence length="325" mass="36627">MFQLENVLGIIVTDRDGIVKSISCSNGNFDSNLIGVKWYIALKIPKEEYYKIEDKCPRIFSLPEERQKISVNPSYGKKGDISGFHILIEKIDDEKDSTQYLNKMLCFGEIVPGIAHEICNPLTYVSGWLQMFLAETRDNDPKKKTYETLIGEFERIAKLVRSLLAFAKQTSKSKQIFDVNQVIEDVALMVVYTMKNENIELIKDLLHSELQVKGDSNKLKQVIFNLLQNSREAMPNGGKIYLSTNLIHSNSIIIQFRDTGCGLTKDQLSRIFRPFYTTKNNGKGAGLGLSVCKTIIEEFDGTIDLGSKVDEGTVITINIPTYSSS</sequence>
<keyword evidence="2" id="KW-0808">Transferase</keyword>
<dbReference type="SUPFAM" id="SSF55874">
    <property type="entry name" value="ATPase domain of HSP90 chaperone/DNA topoisomerase II/histidine kinase"/>
    <property type="match status" value="1"/>
</dbReference>
<dbReference type="GO" id="GO:0000155">
    <property type="term" value="F:phosphorelay sensor kinase activity"/>
    <property type="evidence" value="ECO:0007669"/>
    <property type="project" value="InterPro"/>
</dbReference>
<dbReference type="EMBL" id="LAZR01002474">
    <property type="protein sequence ID" value="KKN29601.1"/>
    <property type="molecule type" value="Genomic_DNA"/>
</dbReference>
<evidence type="ECO:0000256" key="5">
    <source>
        <dbReference type="ARBA" id="ARBA00022840"/>
    </source>
</evidence>
<keyword evidence="6" id="KW-0902">Two-component regulatory system</keyword>
<evidence type="ECO:0000313" key="8">
    <source>
        <dbReference type="EMBL" id="KKN29601.1"/>
    </source>
</evidence>
<dbReference type="AlphaFoldDB" id="A0A0F9RXD0"/>
<comment type="caution">
    <text evidence="8">The sequence shown here is derived from an EMBL/GenBank/DDBJ whole genome shotgun (WGS) entry which is preliminary data.</text>
</comment>
<dbReference type="SMART" id="SM00388">
    <property type="entry name" value="HisKA"/>
    <property type="match status" value="1"/>
</dbReference>
<dbReference type="PANTHER" id="PTHR43065">
    <property type="entry name" value="SENSOR HISTIDINE KINASE"/>
    <property type="match status" value="1"/>
</dbReference>
<organism evidence="8">
    <name type="scientific">marine sediment metagenome</name>
    <dbReference type="NCBI Taxonomy" id="412755"/>
    <lineage>
        <taxon>unclassified sequences</taxon>
        <taxon>metagenomes</taxon>
        <taxon>ecological metagenomes</taxon>
    </lineage>
</organism>
<proteinExistence type="predicted"/>
<dbReference type="PANTHER" id="PTHR43065:SF10">
    <property type="entry name" value="PEROXIDE STRESS-ACTIVATED HISTIDINE KINASE MAK3"/>
    <property type="match status" value="1"/>
</dbReference>
<dbReference type="Pfam" id="PF02518">
    <property type="entry name" value="HATPase_c"/>
    <property type="match status" value="1"/>
</dbReference>
<dbReference type="Pfam" id="PF00512">
    <property type="entry name" value="HisKA"/>
    <property type="match status" value="1"/>
</dbReference>
<dbReference type="InterPro" id="IPR004358">
    <property type="entry name" value="Sig_transdc_His_kin-like_C"/>
</dbReference>
<evidence type="ECO:0000256" key="2">
    <source>
        <dbReference type="ARBA" id="ARBA00022679"/>
    </source>
</evidence>
<accession>A0A0F9RXD0</accession>
<evidence type="ECO:0000256" key="3">
    <source>
        <dbReference type="ARBA" id="ARBA00022741"/>
    </source>
</evidence>
<name>A0A0F9RXD0_9ZZZZ</name>
<dbReference type="SMART" id="SM00387">
    <property type="entry name" value="HATPase_c"/>
    <property type="match status" value="1"/>
</dbReference>
<dbReference type="InterPro" id="IPR003661">
    <property type="entry name" value="HisK_dim/P_dom"/>
</dbReference>
<dbReference type="InterPro" id="IPR005467">
    <property type="entry name" value="His_kinase_dom"/>
</dbReference>
<dbReference type="Gene3D" id="1.10.287.130">
    <property type="match status" value="1"/>
</dbReference>
<keyword evidence="5" id="KW-0067">ATP-binding</keyword>
<reference evidence="8" key="1">
    <citation type="journal article" date="2015" name="Nature">
        <title>Complex archaea that bridge the gap between prokaryotes and eukaryotes.</title>
        <authorList>
            <person name="Spang A."/>
            <person name="Saw J.H."/>
            <person name="Jorgensen S.L."/>
            <person name="Zaremba-Niedzwiedzka K."/>
            <person name="Martijn J."/>
            <person name="Lind A.E."/>
            <person name="van Eijk R."/>
            <person name="Schleper C."/>
            <person name="Guy L."/>
            <person name="Ettema T.J."/>
        </authorList>
    </citation>
    <scope>NUCLEOTIDE SEQUENCE</scope>
</reference>
<dbReference type="Gene3D" id="3.30.565.10">
    <property type="entry name" value="Histidine kinase-like ATPase, C-terminal domain"/>
    <property type="match status" value="1"/>
</dbReference>
<evidence type="ECO:0000256" key="4">
    <source>
        <dbReference type="ARBA" id="ARBA00022777"/>
    </source>
</evidence>
<dbReference type="PRINTS" id="PR00344">
    <property type="entry name" value="BCTRLSENSOR"/>
</dbReference>
<dbReference type="InterPro" id="IPR036097">
    <property type="entry name" value="HisK_dim/P_sf"/>
</dbReference>
<dbReference type="PROSITE" id="PS50109">
    <property type="entry name" value="HIS_KIN"/>
    <property type="match status" value="1"/>
</dbReference>
<keyword evidence="1" id="KW-0597">Phosphoprotein</keyword>
<feature type="domain" description="Histidine kinase" evidence="7">
    <location>
        <begin position="113"/>
        <end position="323"/>
    </location>
</feature>
<dbReference type="InterPro" id="IPR003594">
    <property type="entry name" value="HATPase_dom"/>
</dbReference>
<evidence type="ECO:0000256" key="1">
    <source>
        <dbReference type="ARBA" id="ARBA00022553"/>
    </source>
</evidence>
<protein>
    <recommendedName>
        <fullName evidence="7">Histidine kinase domain-containing protein</fullName>
    </recommendedName>
</protein>
<evidence type="ECO:0000256" key="6">
    <source>
        <dbReference type="ARBA" id="ARBA00023012"/>
    </source>
</evidence>
<dbReference type="GO" id="GO:0005524">
    <property type="term" value="F:ATP binding"/>
    <property type="evidence" value="ECO:0007669"/>
    <property type="project" value="UniProtKB-KW"/>
</dbReference>
<dbReference type="InterPro" id="IPR036890">
    <property type="entry name" value="HATPase_C_sf"/>
</dbReference>